<keyword evidence="13" id="KW-1185">Reference proteome</keyword>
<evidence type="ECO:0000313" key="13">
    <source>
        <dbReference type="Proteomes" id="UP001056648"/>
    </source>
</evidence>
<evidence type="ECO:0000256" key="3">
    <source>
        <dbReference type="ARBA" id="ARBA00019365"/>
    </source>
</evidence>
<evidence type="ECO:0000256" key="9">
    <source>
        <dbReference type="ARBA" id="ARBA00023167"/>
    </source>
</evidence>
<evidence type="ECO:0000256" key="10">
    <source>
        <dbReference type="SAM" id="MobiDB-lite"/>
    </source>
</evidence>
<evidence type="ECO:0000256" key="2">
    <source>
        <dbReference type="ARBA" id="ARBA00009437"/>
    </source>
</evidence>
<dbReference type="Gene3D" id="1.10.10.10">
    <property type="entry name" value="Winged helix-like DNA-binding domain superfamily/Winged helix DNA-binding domain"/>
    <property type="match status" value="1"/>
</dbReference>
<evidence type="ECO:0000256" key="4">
    <source>
        <dbReference type="ARBA" id="ARBA00022490"/>
    </source>
</evidence>
<evidence type="ECO:0000256" key="6">
    <source>
        <dbReference type="ARBA" id="ARBA00023015"/>
    </source>
</evidence>
<reference evidence="12" key="1">
    <citation type="submission" date="2022-06" db="EMBL/GenBank/DDBJ databases">
        <title>Complete genome sequence and characterization of Cupriavidus gilardii QJ1 isolated from contaminating cells.</title>
        <authorList>
            <person name="Qi J."/>
        </authorList>
    </citation>
    <scope>NUCLEOTIDE SEQUENCE</scope>
    <source>
        <strain evidence="12">QJ1</strain>
    </source>
</reference>
<feature type="region of interest" description="Disordered" evidence="10">
    <location>
        <begin position="309"/>
        <end position="328"/>
    </location>
</feature>
<dbReference type="SUPFAM" id="SSF46785">
    <property type="entry name" value="Winged helix' DNA-binding domain"/>
    <property type="match status" value="1"/>
</dbReference>
<dbReference type="Pfam" id="PF00126">
    <property type="entry name" value="HTH_1"/>
    <property type="match status" value="1"/>
</dbReference>
<feature type="compositionally biased region" description="Basic and acidic residues" evidence="10">
    <location>
        <begin position="312"/>
        <end position="328"/>
    </location>
</feature>
<dbReference type="PANTHER" id="PTHR30346">
    <property type="entry name" value="TRANSCRIPTIONAL DUAL REGULATOR HCAR-RELATED"/>
    <property type="match status" value="1"/>
</dbReference>
<dbReference type="PROSITE" id="PS50931">
    <property type="entry name" value="HTH_LYSR"/>
    <property type="match status" value="1"/>
</dbReference>
<feature type="domain" description="HTH lysR-type" evidence="11">
    <location>
        <begin position="2"/>
        <end position="59"/>
    </location>
</feature>
<dbReference type="InterPro" id="IPR005119">
    <property type="entry name" value="LysR_subst-bd"/>
</dbReference>
<accession>A0ABY4VLE4</accession>
<organism evidence="12 13">
    <name type="scientific">Cupriavidus gilardii</name>
    <dbReference type="NCBI Taxonomy" id="82541"/>
    <lineage>
        <taxon>Bacteria</taxon>
        <taxon>Pseudomonadati</taxon>
        <taxon>Pseudomonadota</taxon>
        <taxon>Betaproteobacteria</taxon>
        <taxon>Burkholderiales</taxon>
        <taxon>Burkholderiaceae</taxon>
        <taxon>Cupriavidus</taxon>
    </lineage>
</organism>
<dbReference type="RefSeq" id="WP_252252151.1">
    <property type="nucleotide sequence ID" value="NZ_CP098735.1"/>
</dbReference>
<evidence type="ECO:0000256" key="1">
    <source>
        <dbReference type="ARBA" id="ARBA00004496"/>
    </source>
</evidence>
<sequence length="328" mass="36513">MIEVRHFRSLVAIAESGKLATAAERVHVSQSALSHQIKAIESHYGLSLFDRTRGGLRFTPAGERLLALSREVLASVSAAERDLERLKGDTRGELRIVLECHTCFDWLMPVMDEFRTRWPEVEVDLVAGFHADPLALLAEGRADMVIGSLPPTRRGLAVVPLFRFEILAVIANEHRLRNRRRLEAPDLEGETLITYPVPEARIDLIREVLEPAGIRLQRRTAELTVAILQLVASRRGVAALPNWGVKNYVDHDYVLAKRIGARGLWSELYAAMPAALAERPFARDFVAIVRETCARDLDGIELLPDDAAQRAGGREGAKEVKRGDRTGN</sequence>
<keyword evidence="4" id="KW-0963">Cytoplasm</keyword>
<keyword evidence="8" id="KW-0804">Transcription</keyword>
<comment type="subcellular location">
    <subcellularLocation>
        <location evidence="1">Cytoplasm</location>
    </subcellularLocation>
</comment>
<dbReference type="PRINTS" id="PR00039">
    <property type="entry name" value="HTHLYSR"/>
</dbReference>
<dbReference type="Gene3D" id="3.40.190.10">
    <property type="entry name" value="Periplasmic binding protein-like II"/>
    <property type="match status" value="2"/>
</dbReference>
<proteinExistence type="inferred from homology"/>
<keyword evidence="6" id="KW-0805">Transcription regulation</keyword>
<evidence type="ECO:0000256" key="8">
    <source>
        <dbReference type="ARBA" id="ARBA00023163"/>
    </source>
</evidence>
<dbReference type="PANTHER" id="PTHR30346:SF28">
    <property type="entry name" value="HTH-TYPE TRANSCRIPTIONAL REGULATOR CYNR"/>
    <property type="match status" value="1"/>
</dbReference>
<keyword evidence="7" id="KW-0238">DNA-binding</keyword>
<dbReference type="SUPFAM" id="SSF53850">
    <property type="entry name" value="Periplasmic binding protein-like II"/>
    <property type="match status" value="1"/>
</dbReference>
<name>A0ABY4VLE4_9BURK</name>
<gene>
    <name evidence="12" type="ORF">NDR89_02910</name>
</gene>
<evidence type="ECO:0000313" key="12">
    <source>
        <dbReference type="EMBL" id="USE78013.1"/>
    </source>
</evidence>
<dbReference type="Pfam" id="PF03466">
    <property type="entry name" value="LysR_substrate"/>
    <property type="match status" value="1"/>
</dbReference>
<dbReference type="InterPro" id="IPR037406">
    <property type="entry name" value="MetR_PBP2"/>
</dbReference>
<evidence type="ECO:0000256" key="7">
    <source>
        <dbReference type="ARBA" id="ARBA00023125"/>
    </source>
</evidence>
<dbReference type="EMBL" id="CP098735">
    <property type="protein sequence ID" value="USE78013.1"/>
    <property type="molecule type" value="Genomic_DNA"/>
</dbReference>
<keyword evidence="5" id="KW-0028">Amino-acid biosynthesis</keyword>
<dbReference type="CDD" id="cd08441">
    <property type="entry name" value="PBP2_MetR"/>
    <property type="match status" value="1"/>
</dbReference>
<comment type="similarity">
    <text evidence="2">Belongs to the LysR transcriptional regulatory family.</text>
</comment>
<dbReference type="InterPro" id="IPR036390">
    <property type="entry name" value="WH_DNA-bd_sf"/>
</dbReference>
<keyword evidence="9" id="KW-0486">Methionine biosynthesis</keyword>
<dbReference type="Proteomes" id="UP001056648">
    <property type="component" value="Chromosome 1"/>
</dbReference>
<dbReference type="InterPro" id="IPR036388">
    <property type="entry name" value="WH-like_DNA-bd_sf"/>
</dbReference>
<evidence type="ECO:0000259" key="11">
    <source>
        <dbReference type="PROSITE" id="PS50931"/>
    </source>
</evidence>
<evidence type="ECO:0000256" key="5">
    <source>
        <dbReference type="ARBA" id="ARBA00022605"/>
    </source>
</evidence>
<dbReference type="InterPro" id="IPR000847">
    <property type="entry name" value="LysR_HTH_N"/>
</dbReference>
<protein>
    <recommendedName>
        <fullName evidence="3">HTH-type transcriptional regulator MetR</fullName>
    </recommendedName>
</protein>